<dbReference type="RefSeq" id="WP_166180785.1">
    <property type="nucleotide sequence ID" value="NZ_CP045120.1"/>
</dbReference>
<evidence type="ECO:0000313" key="1">
    <source>
        <dbReference type="EMBL" id="QIN85461.1"/>
    </source>
</evidence>
<reference evidence="1 2" key="1">
    <citation type="submission" date="2019-10" db="EMBL/GenBank/DDBJ databases">
        <title>Rubrobacter sp nov SCSIO 52090 isolated from a deep-sea sediment in the South China Sea.</title>
        <authorList>
            <person name="Chen R.W."/>
        </authorList>
    </citation>
    <scope>NUCLEOTIDE SEQUENCE [LARGE SCALE GENOMIC DNA]</scope>
    <source>
        <strain evidence="1 2">SCSIO 52909</strain>
        <plasmid evidence="1 2">unnamed1</plasmid>
    </source>
</reference>
<organism evidence="1 2">
    <name type="scientific">Rubrobacter tropicus</name>
    <dbReference type="NCBI Taxonomy" id="2653851"/>
    <lineage>
        <taxon>Bacteria</taxon>
        <taxon>Bacillati</taxon>
        <taxon>Actinomycetota</taxon>
        <taxon>Rubrobacteria</taxon>
        <taxon>Rubrobacterales</taxon>
        <taxon>Rubrobacteraceae</taxon>
        <taxon>Rubrobacter</taxon>
    </lineage>
</organism>
<geneLocation type="plasmid" evidence="1 2">
    <name>unnamed1</name>
</geneLocation>
<dbReference type="AlphaFoldDB" id="A0A6G8QGC5"/>
<protein>
    <submittedName>
        <fullName evidence="1">Uncharacterized protein</fullName>
    </submittedName>
</protein>
<gene>
    <name evidence="1" type="ORF">GBA63_22430</name>
</gene>
<dbReference type="KEGG" id="rub:GBA63_22430"/>
<keyword evidence="2" id="KW-1185">Reference proteome</keyword>
<keyword evidence="1" id="KW-0614">Plasmid</keyword>
<sequence length="118" mass="13281">MIRAHLYYDPGEKDPYDRAFRLARLELAEHLAAEDGVPHRRMQPADEEPGLFLVLEAEGPDGRRLFSGLLLALDAYGASQSFFFEFESPEERRYLESLPLCGVLVGYKGSLVPPLDPT</sequence>
<dbReference type="EMBL" id="CP045120">
    <property type="protein sequence ID" value="QIN85461.1"/>
    <property type="molecule type" value="Genomic_DNA"/>
</dbReference>
<proteinExistence type="predicted"/>
<evidence type="ECO:0000313" key="2">
    <source>
        <dbReference type="Proteomes" id="UP000501452"/>
    </source>
</evidence>
<accession>A0A6G8QGC5</accession>
<dbReference type="Proteomes" id="UP000501452">
    <property type="component" value="Plasmid unnamed1"/>
</dbReference>
<name>A0A6G8QGC5_9ACTN</name>